<reference evidence="1 2" key="1">
    <citation type="journal article" date="2016" name="Genome Biol. Evol.">
        <title>Divergent and convergent evolution of fungal pathogenicity.</title>
        <authorList>
            <person name="Shang Y."/>
            <person name="Xiao G."/>
            <person name="Zheng P."/>
            <person name="Cen K."/>
            <person name="Zhan S."/>
            <person name="Wang C."/>
        </authorList>
    </citation>
    <scope>NUCLEOTIDE SEQUENCE [LARGE SCALE GENOMIC DNA]</scope>
    <source>
        <strain evidence="1 2">RCEF 4871</strain>
    </source>
</reference>
<dbReference type="PANTHER" id="PTHR21310:SF37">
    <property type="entry name" value="AMINOGLYCOSIDE PHOSPHOTRANSFERASE DOMAIN-CONTAINING PROTEIN"/>
    <property type="match status" value="1"/>
</dbReference>
<name>A0A162HSC7_METRR</name>
<proteinExistence type="predicted"/>
<dbReference type="SUPFAM" id="SSF56112">
    <property type="entry name" value="Protein kinase-like (PK-like)"/>
    <property type="match status" value="1"/>
</dbReference>
<gene>
    <name evidence="1" type="ORF">NOR_04686</name>
</gene>
<dbReference type="InterPro" id="IPR011009">
    <property type="entry name" value="Kinase-like_dom_sf"/>
</dbReference>
<dbReference type="OMA" id="CIPIEVK"/>
<dbReference type="STRING" id="1081105.A0A162HSC7"/>
<keyword evidence="2" id="KW-1185">Reference proteome</keyword>
<dbReference type="InterPro" id="IPR051678">
    <property type="entry name" value="AGP_Transferase"/>
</dbReference>
<dbReference type="OrthoDB" id="3645574at2759"/>
<accession>A0A162HSC7</accession>
<dbReference type="Proteomes" id="UP000243498">
    <property type="component" value="Unassembled WGS sequence"/>
</dbReference>
<evidence type="ECO:0000313" key="1">
    <source>
        <dbReference type="EMBL" id="OAA42555.1"/>
    </source>
</evidence>
<evidence type="ECO:0008006" key="3">
    <source>
        <dbReference type="Google" id="ProtNLM"/>
    </source>
</evidence>
<comment type="caution">
    <text evidence="1">The sequence shown here is derived from an EMBL/GenBank/DDBJ whole genome shotgun (WGS) entry which is preliminary data.</text>
</comment>
<organism evidence="1 2">
    <name type="scientific">Metarhizium rileyi (strain RCEF 4871)</name>
    <name type="common">Nomuraea rileyi</name>
    <dbReference type="NCBI Taxonomy" id="1649241"/>
    <lineage>
        <taxon>Eukaryota</taxon>
        <taxon>Fungi</taxon>
        <taxon>Dikarya</taxon>
        <taxon>Ascomycota</taxon>
        <taxon>Pezizomycotina</taxon>
        <taxon>Sordariomycetes</taxon>
        <taxon>Hypocreomycetidae</taxon>
        <taxon>Hypocreales</taxon>
        <taxon>Clavicipitaceae</taxon>
        <taxon>Metarhizium</taxon>
    </lineage>
</organism>
<dbReference type="AlphaFoldDB" id="A0A162HSC7"/>
<dbReference type="PANTHER" id="PTHR21310">
    <property type="entry name" value="AMINOGLYCOSIDE PHOSPHOTRANSFERASE-RELATED-RELATED"/>
    <property type="match status" value="1"/>
</dbReference>
<sequence>MASTIPLLDHAPVTFEEAKLKDFDVIHRHKQVAQAKKLFLDLWTHRDDIAAITKKQLGLENGTECTIALPKDWHRGNFNVCIPIEVKSRQFGGKILMRCPMPLALRDAASVDEKLRGEVGAYIWMQEHCPEIRIPHLYGFSTSSGHFTREAQLPWYRRLYRMIARCFRSLLGQSSLSRYAPLAIQATLPTQYMLLEYIGQDVGQMLSNTWGDHRNDPSRRGRLIHGLARIMISLSRIPQPRIGSFQFHDDCTVTLTNRPSFAATTILENRGAEPSIQHGSTYNCTEPYVADMITLHDNHFYSNQSAADDESDCRAQMAIRTMLRTLSHHYIQKDYRNGPFLLQLTDIHPSNIFVDNDWNITCTLDLEWLCALPPEALSAPYWLTGCRINEIVDKDEDERWTAYDSVRREFMQVFSEEEARVKLAWPLTTIMEDMWQSKGTWFWHCLESVDGAYYLMHDHLLPQFSAEIPDLDMPFSLLWKQDASQIVQKKLCEFDDYTQKLGRLYSPNEALVAPS</sequence>
<evidence type="ECO:0000313" key="2">
    <source>
        <dbReference type="Proteomes" id="UP000243498"/>
    </source>
</evidence>
<protein>
    <recommendedName>
        <fullName evidence="3">Aminoglycoside phosphotransferase domain-containing protein</fullName>
    </recommendedName>
</protein>
<dbReference type="EMBL" id="AZHC01000013">
    <property type="protein sequence ID" value="OAA42555.1"/>
    <property type="molecule type" value="Genomic_DNA"/>
</dbReference>